<organism evidence="5 6">
    <name type="scientific">Limoniibacter endophyticus</name>
    <dbReference type="NCBI Taxonomy" id="1565040"/>
    <lineage>
        <taxon>Bacteria</taxon>
        <taxon>Pseudomonadati</taxon>
        <taxon>Pseudomonadota</taxon>
        <taxon>Alphaproteobacteria</taxon>
        <taxon>Hyphomicrobiales</taxon>
        <taxon>Bartonellaceae</taxon>
        <taxon>Limoniibacter</taxon>
    </lineage>
</organism>
<dbReference type="PANTHER" id="PTHR21621:SF0">
    <property type="entry name" value="BETA-CITRYLGLUTAMATE SYNTHASE B-RELATED"/>
    <property type="match status" value="1"/>
</dbReference>
<dbReference type="PROSITE" id="PS51186">
    <property type="entry name" value="GNAT"/>
    <property type="match status" value="1"/>
</dbReference>
<evidence type="ECO:0000259" key="4">
    <source>
        <dbReference type="PROSITE" id="PS51186"/>
    </source>
</evidence>
<dbReference type="GO" id="GO:0009432">
    <property type="term" value="P:SOS response"/>
    <property type="evidence" value="ECO:0007669"/>
    <property type="project" value="TreeGrafter"/>
</dbReference>
<evidence type="ECO:0000256" key="2">
    <source>
        <dbReference type="SAM" id="MobiDB-lite"/>
    </source>
</evidence>
<dbReference type="NCBIfam" id="TIGR03103">
    <property type="entry name" value="trio_acet_GNAT"/>
    <property type="match status" value="1"/>
</dbReference>
<evidence type="ECO:0000256" key="1">
    <source>
        <dbReference type="PROSITE-ProRule" id="PRU00409"/>
    </source>
</evidence>
<dbReference type="Pfam" id="PF00583">
    <property type="entry name" value="Acetyltransf_1"/>
    <property type="match status" value="1"/>
</dbReference>
<feature type="region of interest" description="Disordered" evidence="2">
    <location>
        <begin position="1"/>
        <end position="34"/>
    </location>
</feature>
<dbReference type="Gene3D" id="3.30.1490.20">
    <property type="entry name" value="ATP-grasp fold, A domain"/>
    <property type="match status" value="1"/>
</dbReference>
<gene>
    <name evidence="5" type="ORF">GCM10010136_12550</name>
</gene>
<dbReference type="InterPro" id="IPR000182">
    <property type="entry name" value="GNAT_dom"/>
</dbReference>
<dbReference type="GO" id="GO:0046872">
    <property type="term" value="F:metal ion binding"/>
    <property type="evidence" value="ECO:0007669"/>
    <property type="project" value="InterPro"/>
</dbReference>
<evidence type="ECO:0000313" key="6">
    <source>
        <dbReference type="Proteomes" id="UP000641137"/>
    </source>
</evidence>
<dbReference type="EMBL" id="BMZO01000003">
    <property type="protein sequence ID" value="GHC67956.1"/>
    <property type="molecule type" value="Genomic_DNA"/>
</dbReference>
<feature type="domain" description="N-acetyltransferase" evidence="4">
    <location>
        <begin position="133"/>
        <end position="283"/>
    </location>
</feature>
<keyword evidence="6" id="KW-1185">Reference proteome</keyword>
<feature type="domain" description="ATP-grasp" evidence="3">
    <location>
        <begin position="353"/>
        <end position="597"/>
    </location>
</feature>
<keyword evidence="1" id="KW-0547">Nucleotide-binding</keyword>
<dbReference type="AlphaFoldDB" id="A0A8J3DMN3"/>
<dbReference type="InterPro" id="IPR013815">
    <property type="entry name" value="ATP_grasp_subdomain_1"/>
</dbReference>
<dbReference type="CDD" id="cd04301">
    <property type="entry name" value="NAT_SF"/>
    <property type="match status" value="1"/>
</dbReference>
<accession>A0A8J3DMN3</accession>
<comment type="caution">
    <text evidence="5">The sequence shown here is derived from an EMBL/GenBank/DDBJ whole genome shotgun (WGS) entry which is preliminary data.</text>
</comment>
<protein>
    <submittedName>
        <fullName evidence="5">Glutathione synthase</fullName>
    </submittedName>
</protein>
<dbReference type="Gene3D" id="3.40.630.30">
    <property type="match status" value="1"/>
</dbReference>
<reference evidence="5" key="1">
    <citation type="journal article" date="2014" name="Int. J. Syst. Evol. Microbiol.">
        <title>Complete genome sequence of Corynebacterium casei LMG S-19264T (=DSM 44701T), isolated from a smear-ripened cheese.</title>
        <authorList>
            <consortium name="US DOE Joint Genome Institute (JGI-PGF)"/>
            <person name="Walter F."/>
            <person name="Albersmeier A."/>
            <person name="Kalinowski J."/>
            <person name="Ruckert C."/>
        </authorList>
    </citation>
    <scope>NUCLEOTIDE SEQUENCE</scope>
    <source>
        <strain evidence="5">KCTC 42097</strain>
    </source>
</reference>
<evidence type="ECO:0000313" key="5">
    <source>
        <dbReference type="EMBL" id="GHC67956.1"/>
    </source>
</evidence>
<dbReference type="InterPro" id="IPR039523">
    <property type="entry name" value="RimK-rel_E_lig_ATP-grasp"/>
</dbReference>
<dbReference type="PROSITE" id="PS50975">
    <property type="entry name" value="ATP_GRASP"/>
    <property type="match status" value="1"/>
</dbReference>
<dbReference type="InterPro" id="IPR017534">
    <property type="entry name" value="GNAT-acetyltransferase"/>
</dbReference>
<dbReference type="PANTHER" id="PTHR21621">
    <property type="entry name" value="RIBOSOMAL PROTEIN S6 MODIFICATION PROTEIN"/>
    <property type="match status" value="1"/>
</dbReference>
<reference evidence="5" key="2">
    <citation type="submission" date="2020-09" db="EMBL/GenBank/DDBJ databases">
        <authorList>
            <person name="Sun Q."/>
            <person name="Kim S."/>
        </authorList>
    </citation>
    <scope>NUCLEOTIDE SEQUENCE</scope>
    <source>
        <strain evidence="5">KCTC 42097</strain>
    </source>
</reference>
<dbReference type="Gene3D" id="3.30.470.20">
    <property type="entry name" value="ATP-grasp fold, B domain"/>
    <property type="match status" value="2"/>
</dbReference>
<dbReference type="GO" id="GO:0016747">
    <property type="term" value="F:acyltransferase activity, transferring groups other than amino-acyl groups"/>
    <property type="evidence" value="ECO:0007669"/>
    <property type="project" value="InterPro"/>
</dbReference>
<feature type="compositionally biased region" description="Basic and acidic residues" evidence="2">
    <location>
        <begin position="1"/>
        <end position="24"/>
    </location>
</feature>
<proteinExistence type="predicted"/>
<dbReference type="Pfam" id="PF14397">
    <property type="entry name" value="ATPgrasp_ST"/>
    <property type="match status" value="1"/>
</dbReference>
<name>A0A8J3DMN3_9HYPH</name>
<dbReference type="SUPFAM" id="SSF55729">
    <property type="entry name" value="Acyl-CoA N-acyltransferases (Nat)"/>
    <property type="match status" value="1"/>
</dbReference>
<evidence type="ECO:0000259" key="3">
    <source>
        <dbReference type="PROSITE" id="PS50975"/>
    </source>
</evidence>
<dbReference type="InterPro" id="IPR016181">
    <property type="entry name" value="Acyl_CoA_acyltransferase"/>
</dbReference>
<dbReference type="RefSeq" id="WP_189488962.1">
    <property type="nucleotide sequence ID" value="NZ_BMZO01000003.1"/>
</dbReference>
<keyword evidence="1" id="KW-0067">ATP-binding</keyword>
<dbReference type="GO" id="GO:0005737">
    <property type="term" value="C:cytoplasm"/>
    <property type="evidence" value="ECO:0007669"/>
    <property type="project" value="TreeGrafter"/>
</dbReference>
<dbReference type="SUPFAM" id="SSF56059">
    <property type="entry name" value="Glutathione synthetase ATP-binding domain-like"/>
    <property type="match status" value="1"/>
</dbReference>
<dbReference type="InterPro" id="IPR011761">
    <property type="entry name" value="ATP-grasp"/>
</dbReference>
<sequence>MESDAVKKPRTTEARHASQRDKALGHRLQRMRTQSMKPVIAQSRDGEEAMKKNVVLDCGWGRLLFDQTFEDKTELINALREEQRGQRDIIFYVRDPHVILAVAPQEVFLDPSHTFRLDFPTYRASRRKRPRGFFIRRLTSEEDARAVNNIYAARGMVTLDPNFFHDNRNNRSMTYFVAEEEGTGDIIGTVTGIDHARLFNDPEKGSSLWCLAVDPRARHPGIGEMLVRRLAEHFSARGAAYLDLSVLHDNEMAVKLYEKLGFHRVPVFAVKRKNPINEKLFAAPIDDYSALNPYARLIVDEARRRGIHTEITDAAGGFFKLSYGGREIRCRESLSELTSAVAMSICDDKAVTRRVVEKAGLRVPEQIEATKDREALAAFLKEHGSVVVKPARGEQGRGIAVGITTMDALDEAIVIAREVCDRVIIESCFEGEDLRLVVIDYKLVAAALRKPPHVIGDGQMTVRQLIEQLSRRRQAATDGESRIPMDSETVRCVDQAGFSMDSVLDEGCELVVRKTANLHTGGSIHDVTDRVHPALVDAARKAARAIGIPVVGIDLMIEKPTGSNYVFIEANERPGLANHEPQPTAERFVDLLFPQSRVPDMKTESESQSA</sequence>
<dbReference type="GO" id="GO:0005524">
    <property type="term" value="F:ATP binding"/>
    <property type="evidence" value="ECO:0007669"/>
    <property type="project" value="UniProtKB-UniRule"/>
</dbReference>
<dbReference type="Proteomes" id="UP000641137">
    <property type="component" value="Unassembled WGS sequence"/>
</dbReference>
<dbReference type="GO" id="GO:0018169">
    <property type="term" value="F:ribosomal S6-glutamic acid ligase activity"/>
    <property type="evidence" value="ECO:0007669"/>
    <property type="project" value="TreeGrafter"/>
</dbReference>